<dbReference type="Proteomes" id="UP001234989">
    <property type="component" value="Chromosome 4"/>
</dbReference>
<dbReference type="PANTHER" id="PTHR47723:SF24">
    <property type="entry name" value="RNASE H TYPE-1 DOMAIN-CONTAINING PROTEIN"/>
    <property type="match status" value="1"/>
</dbReference>
<keyword evidence="3" id="KW-1185">Reference proteome</keyword>
<gene>
    <name evidence="2" type="ORF">MTR67_020187</name>
</gene>
<dbReference type="InterPro" id="IPR036397">
    <property type="entry name" value="RNaseH_sf"/>
</dbReference>
<name>A0AAF0QMV1_SOLVR</name>
<dbReference type="PANTHER" id="PTHR47723">
    <property type="entry name" value="OS05G0353850 PROTEIN"/>
    <property type="match status" value="1"/>
</dbReference>
<dbReference type="EMBL" id="CP133615">
    <property type="protein sequence ID" value="WMV26802.1"/>
    <property type="molecule type" value="Genomic_DNA"/>
</dbReference>
<proteinExistence type="predicted"/>
<feature type="domain" description="RNase H type-1" evidence="1">
    <location>
        <begin position="2"/>
        <end position="73"/>
    </location>
</feature>
<sequence>MLEALRYCKRVGLEDIWLESDSLSLVKYLTNSWKVPWDIIELVEECRSLMVITKAKIQHTLREGNTLTDFIANTVLGSEGVVHFDTFSNLPNKGKCIINLDKVQIPTLRIRTRPIKNQLTQHIE</sequence>
<evidence type="ECO:0000313" key="3">
    <source>
        <dbReference type="Proteomes" id="UP001234989"/>
    </source>
</evidence>
<dbReference type="CDD" id="cd06222">
    <property type="entry name" value="RNase_H_like"/>
    <property type="match status" value="1"/>
</dbReference>
<dbReference type="GO" id="GO:0004523">
    <property type="term" value="F:RNA-DNA hybrid ribonuclease activity"/>
    <property type="evidence" value="ECO:0007669"/>
    <property type="project" value="InterPro"/>
</dbReference>
<organism evidence="2 3">
    <name type="scientific">Solanum verrucosum</name>
    <dbReference type="NCBI Taxonomy" id="315347"/>
    <lineage>
        <taxon>Eukaryota</taxon>
        <taxon>Viridiplantae</taxon>
        <taxon>Streptophyta</taxon>
        <taxon>Embryophyta</taxon>
        <taxon>Tracheophyta</taxon>
        <taxon>Spermatophyta</taxon>
        <taxon>Magnoliopsida</taxon>
        <taxon>eudicotyledons</taxon>
        <taxon>Gunneridae</taxon>
        <taxon>Pentapetalae</taxon>
        <taxon>asterids</taxon>
        <taxon>lamiids</taxon>
        <taxon>Solanales</taxon>
        <taxon>Solanaceae</taxon>
        <taxon>Solanoideae</taxon>
        <taxon>Solaneae</taxon>
        <taxon>Solanum</taxon>
    </lineage>
</organism>
<evidence type="ECO:0000313" key="2">
    <source>
        <dbReference type="EMBL" id="WMV26802.1"/>
    </source>
</evidence>
<dbReference type="InterPro" id="IPR053151">
    <property type="entry name" value="RNase_H-like"/>
</dbReference>
<dbReference type="Pfam" id="PF13456">
    <property type="entry name" value="RVT_3"/>
    <property type="match status" value="1"/>
</dbReference>
<dbReference type="InterPro" id="IPR012337">
    <property type="entry name" value="RNaseH-like_sf"/>
</dbReference>
<dbReference type="SUPFAM" id="SSF53098">
    <property type="entry name" value="Ribonuclease H-like"/>
    <property type="match status" value="1"/>
</dbReference>
<evidence type="ECO:0000259" key="1">
    <source>
        <dbReference type="Pfam" id="PF13456"/>
    </source>
</evidence>
<dbReference type="Gene3D" id="3.30.420.10">
    <property type="entry name" value="Ribonuclease H-like superfamily/Ribonuclease H"/>
    <property type="match status" value="1"/>
</dbReference>
<dbReference type="AlphaFoldDB" id="A0AAF0QMV1"/>
<accession>A0AAF0QMV1</accession>
<protein>
    <recommendedName>
        <fullName evidence="1">RNase H type-1 domain-containing protein</fullName>
    </recommendedName>
</protein>
<dbReference type="GO" id="GO:0003676">
    <property type="term" value="F:nucleic acid binding"/>
    <property type="evidence" value="ECO:0007669"/>
    <property type="project" value="InterPro"/>
</dbReference>
<reference evidence="2" key="1">
    <citation type="submission" date="2023-08" db="EMBL/GenBank/DDBJ databases">
        <title>A de novo genome assembly of Solanum verrucosum Schlechtendal, a Mexican diploid species geographically isolated from the other diploid A-genome species in potato relatives.</title>
        <authorList>
            <person name="Hosaka K."/>
        </authorList>
    </citation>
    <scope>NUCLEOTIDE SEQUENCE</scope>
    <source>
        <tissue evidence="2">Young leaves</tissue>
    </source>
</reference>
<dbReference type="InterPro" id="IPR044730">
    <property type="entry name" value="RNase_H-like_dom_plant"/>
</dbReference>
<dbReference type="InterPro" id="IPR002156">
    <property type="entry name" value="RNaseH_domain"/>
</dbReference>